<feature type="region of interest" description="Disordered" evidence="1">
    <location>
        <begin position="46"/>
        <end position="108"/>
    </location>
</feature>
<gene>
    <name evidence="2" type="ORF">ACFFX0_13510</name>
</gene>
<dbReference type="EMBL" id="JBHMFI010000001">
    <property type="protein sequence ID" value="MFB9072165.1"/>
    <property type="molecule type" value="Genomic_DNA"/>
</dbReference>
<evidence type="ECO:0000256" key="1">
    <source>
        <dbReference type="SAM" id="MobiDB-lite"/>
    </source>
</evidence>
<evidence type="ECO:0000313" key="3">
    <source>
        <dbReference type="Proteomes" id="UP001589575"/>
    </source>
</evidence>
<proteinExistence type="predicted"/>
<evidence type="ECO:0000313" key="2">
    <source>
        <dbReference type="EMBL" id="MFB9072165.1"/>
    </source>
</evidence>
<organism evidence="2 3">
    <name type="scientific">Citricoccus parietis</name>
    <dbReference type="NCBI Taxonomy" id="592307"/>
    <lineage>
        <taxon>Bacteria</taxon>
        <taxon>Bacillati</taxon>
        <taxon>Actinomycetota</taxon>
        <taxon>Actinomycetes</taxon>
        <taxon>Micrococcales</taxon>
        <taxon>Micrococcaceae</taxon>
        <taxon>Citricoccus</taxon>
    </lineage>
</organism>
<accession>A0ABV5FZP4</accession>
<name>A0ABV5FZP4_9MICC</name>
<protein>
    <submittedName>
        <fullName evidence="2">Uncharacterized protein</fullName>
    </submittedName>
</protein>
<keyword evidence="3" id="KW-1185">Reference proteome</keyword>
<sequence>MSTVWSVSFFRPPPNIPATSAGARSASITRPPAVPYAGIRAPIRGEARRTWADSIPSTNSTSERTSTDRETDSPVAAASDSMGRCAARRISRFSITPPARESRAAPGR</sequence>
<dbReference type="Proteomes" id="UP001589575">
    <property type="component" value="Unassembled WGS sequence"/>
</dbReference>
<comment type="caution">
    <text evidence="2">The sequence shown here is derived from an EMBL/GenBank/DDBJ whole genome shotgun (WGS) entry which is preliminary data.</text>
</comment>
<feature type="region of interest" description="Disordered" evidence="1">
    <location>
        <begin position="1"/>
        <end position="29"/>
    </location>
</feature>
<reference evidence="2 3" key="1">
    <citation type="submission" date="2024-09" db="EMBL/GenBank/DDBJ databases">
        <authorList>
            <person name="Sun Q."/>
            <person name="Mori K."/>
        </authorList>
    </citation>
    <scope>NUCLEOTIDE SEQUENCE [LARGE SCALE GENOMIC DNA]</scope>
    <source>
        <strain evidence="2 3">CCM 7609</strain>
    </source>
</reference>